<proteinExistence type="predicted"/>
<organism evidence="1">
    <name type="scientific">bioreactor metagenome</name>
    <dbReference type="NCBI Taxonomy" id="1076179"/>
    <lineage>
        <taxon>unclassified sequences</taxon>
        <taxon>metagenomes</taxon>
        <taxon>ecological metagenomes</taxon>
    </lineage>
</organism>
<name>A0A644XEX7_9ZZZZ</name>
<dbReference type="EMBL" id="VSSQ01002260">
    <property type="protein sequence ID" value="MPM14321.1"/>
    <property type="molecule type" value="Genomic_DNA"/>
</dbReference>
<reference evidence="1" key="1">
    <citation type="submission" date="2019-08" db="EMBL/GenBank/DDBJ databases">
        <authorList>
            <person name="Kucharzyk K."/>
            <person name="Murdoch R.W."/>
            <person name="Higgins S."/>
            <person name="Loffler F."/>
        </authorList>
    </citation>
    <scope>NUCLEOTIDE SEQUENCE</scope>
</reference>
<sequence length="109" mass="11587">MATVIRSLGITGISGCPLAVEVAIITGLQTTNIVGLGDNTIKVAKERLLSEKHQADKRAMLVAGSSSSLVRDLRSEFVQLAIADGHALKDIASFLHVSHETVRRIGKGR</sequence>
<accession>A0A644XEX7</accession>
<gene>
    <name evidence="1" type="ORF">SDC9_60683</name>
</gene>
<evidence type="ECO:0000313" key="1">
    <source>
        <dbReference type="EMBL" id="MPM14321.1"/>
    </source>
</evidence>
<comment type="caution">
    <text evidence="1">The sequence shown here is derived from an EMBL/GenBank/DDBJ whole genome shotgun (WGS) entry which is preliminary data.</text>
</comment>
<dbReference type="AlphaFoldDB" id="A0A644XEX7"/>
<protein>
    <submittedName>
        <fullName evidence="1">Uncharacterized protein</fullName>
    </submittedName>
</protein>